<feature type="transmembrane region" description="Helical" evidence="1">
    <location>
        <begin position="41"/>
        <end position="60"/>
    </location>
</feature>
<keyword evidence="1" id="KW-0812">Transmembrane</keyword>
<gene>
    <name evidence="2" type="ORF">Pfra01_000184700</name>
</gene>
<sequence>MAKRGESQTETDKTSEPSALLPEKITSEWTLDVKFLRARTAAISVVMACMFVGVTMPFAGSGVEVGSFWSNDLDATGQKDLLDRYNERLGSLTALMMKPLDITLSMVVAIIFLILTSKMSANIESRSRILMMIVIGVVGYLMNTGFNSINLQVVPGKIRPRIKASDLIIESVYDDSQQLDAEGYLTTTWDKRFRENVPGNSIRNTIYRSLFVPLEDVPSHCTETDDWYYSNSFKNVLPSYGFPSRTWQQYALSKALQPTATLSMPMKAAFGEQVYNDIDLPMNKLIATNLVVYLLVVSNTFLGWWSKEEEAWGGYSHAASTGKVGLADYFNITNRASGNSTFASNALRVIVEYYDKAKNASTSDELAKLEFTRINLTDTIVFDALTIEIPTQKYGVQSDNSSSANTFYRNLYSYTCNTKACLMADYEEYKADGNTTTIHPRVQALAICLNDKGEEDLVADYNYTKLDEILQSCTQRSNTSMMIISLGKRIAGDSFVTSPEDARFSTIVENARMVYSLTVGRLSWSPDNFSSTYHADCEINEGCTGIRFPLEGSPLNDHLLVTENGIPMNSLSPINLNWNWFPVSDSQWKMLASMVDEPRAALEVASKPSLIVLPRNFNYTDGESTMYTINSNFCLAYIDKHLNQIEKTHLYIEHTLQPAYTAGLYFIFQNAVRLKQLAPNNSYYPSSALLEFSGNIQQMFVQASVPTMSMLIAFVGCFVMVVCGITVAALGKLEGHHYAVTAVQALTNSEKFPPLMLHLRLRGVTNNELVEVPFDSLCVKHVVLVSAKDTTQEFMIYQNDIVTGCNTFDVKEGVISTQTRL</sequence>
<evidence type="ECO:0000313" key="2">
    <source>
        <dbReference type="EMBL" id="GMF19010.1"/>
    </source>
</evidence>
<dbReference type="AlphaFoldDB" id="A0A9W6TSJ5"/>
<dbReference type="OrthoDB" id="122347at2759"/>
<feature type="transmembrane region" description="Helical" evidence="1">
    <location>
        <begin position="99"/>
        <end position="117"/>
    </location>
</feature>
<evidence type="ECO:0000256" key="1">
    <source>
        <dbReference type="SAM" id="Phobius"/>
    </source>
</evidence>
<keyword evidence="1" id="KW-1133">Transmembrane helix</keyword>
<keyword evidence="1" id="KW-0472">Membrane</keyword>
<keyword evidence="3" id="KW-1185">Reference proteome</keyword>
<comment type="caution">
    <text evidence="2">The sequence shown here is derived from an EMBL/GenBank/DDBJ whole genome shotgun (WGS) entry which is preliminary data.</text>
</comment>
<name>A0A9W6TSJ5_9STRA</name>
<feature type="transmembrane region" description="Helical" evidence="1">
    <location>
        <begin position="708"/>
        <end position="730"/>
    </location>
</feature>
<protein>
    <submittedName>
        <fullName evidence="2">Unnamed protein product</fullName>
    </submittedName>
</protein>
<dbReference type="EMBL" id="BSXT01000145">
    <property type="protein sequence ID" value="GMF19010.1"/>
    <property type="molecule type" value="Genomic_DNA"/>
</dbReference>
<reference evidence="2" key="1">
    <citation type="submission" date="2023-04" db="EMBL/GenBank/DDBJ databases">
        <title>Phytophthora fragariaefolia NBRC 109709.</title>
        <authorList>
            <person name="Ichikawa N."/>
            <person name="Sato H."/>
            <person name="Tonouchi N."/>
        </authorList>
    </citation>
    <scope>NUCLEOTIDE SEQUENCE</scope>
    <source>
        <strain evidence="2">NBRC 109709</strain>
    </source>
</reference>
<feature type="transmembrane region" description="Helical" evidence="1">
    <location>
        <begin position="129"/>
        <end position="149"/>
    </location>
</feature>
<accession>A0A9W6TSJ5</accession>
<dbReference type="Proteomes" id="UP001165121">
    <property type="component" value="Unassembled WGS sequence"/>
</dbReference>
<proteinExistence type="predicted"/>
<evidence type="ECO:0000313" key="3">
    <source>
        <dbReference type="Proteomes" id="UP001165121"/>
    </source>
</evidence>
<organism evidence="2 3">
    <name type="scientific">Phytophthora fragariaefolia</name>
    <dbReference type="NCBI Taxonomy" id="1490495"/>
    <lineage>
        <taxon>Eukaryota</taxon>
        <taxon>Sar</taxon>
        <taxon>Stramenopiles</taxon>
        <taxon>Oomycota</taxon>
        <taxon>Peronosporomycetes</taxon>
        <taxon>Peronosporales</taxon>
        <taxon>Peronosporaceae</taxon>
        <taxon>Phytophthora</taxon>
    </lineage>
</organism>